<keyword evidence="8" id="KW-1185">Reference proteome</keyword>
<name>A0AAV9U7T5_9PEZI</name>
<sequence>MTQVATEIQEQLLLKLSGSQSTGNSRPQCKLLGVSKTSIVDPDGQVVILKGAAVAGHLNMENFITGYSGHEHELREAMNNVLGNEKATFFFDKLIEYFFTDKDAEFYASLGLNCIRVPFNYRHFIDDANPSVLKPEGFARLDRIVNICAKHNIYVILDLHAAPGGQNQDWHSDSGLNKAMFWEYKVFQDQAVDLWVAIAKHYAGNPVIAGYNPLNEPADPKHTRLFAWYERVERAIRSVDPDHILFVDGNTYSMDFSHFPTDRFLPNAVYACHDYAMLGFPIPGQPLYSGTTEQKSKLRSQFERKVEYMRKAGIPIWNGEFGPVYADPLRDPEADKINNTRYEVLREQLRIYQETGVSWSIWLYKDIGYQGMTYVDPESPYMKLIRPFVEKKGKLALDFWGFSEKEQVKNIYQPFIDGLKEAIPEHIRRSKYPNIWQFDRQIERTVRECLMSEYLVKEFAELFTGKTIQELDELAGSFRLENCVRREGLNTVLRKDATQNGGA</sequence>
<dbReference type="GO" id="GO:0071555">
    <property type="term" value="P:cell wall organization"/>
    <property type="evidence" value="ECO:0007669"/>
    <property type="project" value="UniProtKB-KW"/>
</dbReference>
<reference evidence="7 8" key="1">
    <citation type="submission" date="2019-10" db="EMBL/GenBank/DDBJ databases">
        <authorList>
            <person name="Palmer J.M."/>
        </authorList>
    </citation>
    <scope>NUCLEOTIDE SEQUENCE [LARGE SCALE GENOMIC DNA]</scope>
    <source>
        <strain evidence="7 8">TWF730</strain>
    </source>
</reference>
<dbReference type="InterPro" id="IPR001547">
    <property type="entry name" value="Glyco_hydro_5"/>
</dbReference>
<proteinExistence type="inferred from homology"/>
<evidence type="ECO:0000259" key="6">
    <source>
        <dbReference type="Pfam" id="PF00150"/>
    </source>
</evidence>
<protein>
    <recommendedName>
        <fullName evidence="6">Glycoside hydrolase family 5 domain-containing protein</fullName>
    </recommendedName>
</protein>
<keyword evidence="2 5" id="KW-0378">Hydrolase</keyword>
<organism evidence="7 8">
    <name type="scientific">Orbilia blumenaviensis</name>
    <dbReference type="NCBI Taxonomy" id="1796055"/>
    <lineage>
        <taxon>Eukaryota</taxon>
        <taxon>Fungi</taxon>
        <taxon>Dikarya</taxon>
        <taxon>Ascomycota</taxon>
        <taxon>Pezizomycotina</taxon>
        <taxon>Orbiliomycetes</taxon>
        <taxon>Orbiliales</taxon>
        <taxon>Orbiliaceae</taxon>
        <taxon>Orbilia</taxon>
    </lineage>
</organism>
<dbReference type="PANTHER" id="PTHR31297">
    <property type="entry name" value="GLUCAN ENDO-1,6-BETA-GLUCOSIDASE B"/>
    <property type="match status" value="1"/>
</dbReference>
<comment type="similarity">
    <text evidence="1 5">Belongs to the glycosyl hydrolase 5 (cellulase A) family.</text>
</comment>
<evidence type="ECO:0000313" key="7">
    <source>
        <dbReference type="EMBL" id="KAK6337553.1"/>
    </source>
</evidence>
<dbReference type="Proteomes" id="UP001373714">
    <property type="component" value="Unassembled WGS sequence"/>
</dbReference>
<dbReference type="GO" id="GO:0009986">
    <property type="term" value="C:cell surface"/>
    <property type="evidence" value="ECO:0007669"/>
    <property type="project" value="TreeGrafter"/>
</dbReference>
<feature type="domain" description="Glycoside hydrolase family 5" evidence="6">
    <location>
        <begin position="101"/>
        <end position="365"/>
    </location>
</feature>
<evidence type="ECO:0000256" key="4">
    <source>
        <dbReference type="ARBA" id="ARBA00023316"/>
    </source>
</evidence>
<dbReference type="GO" id="GO:0005576">
    <property type="term" value="C:extracellular region"/>
    <property type="evidence" value="ECO:0007669"/>
    <property type="project" value="TreeGrafter"/>
</dbReference>
<dbReference type="Gene3D" id="3.20.20.80">
    <property type="entry name" value="Glycosidases"/>
    <property type="match status" value="1"/>
</dbReference>
<dbReference type="GO" id="GO:0008422">
    <property type="term" value="F:beta-glucosidase activity"/>
    <property type="evidence" value="ECO:0007669"/>
    <property type="project" value="TreeGrafter"/>
</dbReference>
<evidence type="ECO:0000256" key="5">
    <source>
        <dbReference type="RuleBase" id="RU361153"/>
    </source>
</evidence>
<dbReference type="AlphaFoldDB" id="A0AAV9U7T5"/>
<evidence type="ECO:0000313" key="8">
    <source>
        <dbReference type="Proteomes" id="UP001373714"/>
    </source>
</evidence>
<dbReference type="PANTHER" id="PTHR31297:SF13">
    <property type="entry name" value="PUTATIVE-RELATED"/>
    <property type="match status" value="1"/>
</dbReference>
<dbReference type="Pfam" id="PF00150">
    <property type="entry name" value="Cellulase"/>
    <property type="match status" value="1"/>
</dbReference>
<dbReference type="InterPro" id="IPR050386">
    <property type="entry name" value="Glycosyl_hydrolase_5"/>
</dbReference>
<evidence type="ECO:0000256" key="2">
    <source>
        <dbReference type="ARBA" id="ARBA00022801"/>
    </source>
</evidence>
<evidence type="ECO:0000256" key="3">
    <source>
        <dbReference type="ARBA" id="ARBA00023295"/>
    </source>
</evidence>
<evidence type="ECO:0000256" key="1">
    <source>
        <dbReference type="ARBA" id="ARBA00005641"/>
    </source>
</evidence>
<dbReference type="InterPro" id="IPR017853">
    <property type="entry name" value="GH"/>
</dbReference>
<keyword evidence="3 5" id="KW-0326">Glycosidase</keyword>
<dbReference type="FunFam" id="3.20.20.80:FF:000130">
    <property type="entry name" value="Endoglucanase C"/>
    <property type="match status" value="1"/>
</dbReference>
<dbReference type="GO" id="GO:0009251">
    <property type="term" value="P:glucan catabolic process"/>
    <property type="evidence" value="ECO:0007669"/>
    <property type="project" value="TreeGrafter"/>
</dbReference>
<comment type="caution">
    <text evidence="7">The sequence shown here is derived from an EMBL/GenBank/DDBJ whole genome shotgun (WGS) entry which is preliminary data.</text>
</comment>
<dbReference type="SUPFAM" id="SSF51445">
    <property type="entry name" value="(Trans)glycosidases"/>
    <property type="match status" value="1"/>
</dbReference>
<gene>
    <name evidence="7" type="ORF">TWF730_002950</name>
</gene>
<accession>A0AAV9U7T5</accession>
<keyword evidence="4" id="KW-0961">Cell wall biogenesis/degradation</keyword>
<dbReference type="EMBL" id="JAVHNS010000013">
    <property type="protein sequence ID" value="KAK6337553.1"/>
    <property type="molecule type" value="Genomic_DNA"/>
</dbReference>